<reference evidence="1" key="1">
    <citation type="submission" date="2018-06" db="EMBL/GenBank/DDBJ databases">
        <authorList>
            <person name="Zhirakovskaya E."/>
        </authorList>
    </citation>
    <scope>NUCLEOTIDE SEQUENCE</scope>
</reference>
<name>A0A3B0TAJ5_9ZZZZ</name>
<proteinExistence type="predicted"/>
<dbReference type="AlphaFoldDB" id="A0A3B0TAJ5"/>
<sequence>MEALVFIAILATFGVVLAWYLKNAAAGDDGARGFLALSPDPETASPDAPRTSYRLKPRLAMRAHERRKAQDGGAPPELAPAFRALGERDLMRRKFRLQDEARYRAKDKAARYTPRNGPTAS</sequence>
<organism evidence="1">
    <name type="scientific">hydrothermal vent metagenome</name>
    <dbReference type="NCBI Taxonomy" id="652676"/>
    <lineage>
        <taxon>unclassified sequences</taxon>
        <taxon>metagenomes</taxon>
        <taxon>ecological metagenomes</taxon>
    </lineage>
</organism>
<evidence type="ECO:0000313" key="1">
    <source>
        <dbReference type="EMBL" id="VAW05824.1"/>
    </source>
</evidence>
<protein>
    <submittedName>
        <fullName evidence="1">Uncharacterized protein</fullName>
    </submittedName>
</protein>
<gene>
    <name evidence="1" type="ORF">MNBD_ALPHA05-46</name>
</gene>
<accession>A0A3B0TAJ5</accession>
<dbReference type="EMBL" id="UOEH01000487">
    <property type="protein sequence ID" value="VAW05824.1"/>
    <property type="molecule type" value="Genomic_DNA"/>
</dbReference>